<sequence>MSPELYLAFIAASALLMLTPGPTVALIVANSVDHGARAGLSTVAGSCAAMILHLAFVCAGLSVLLASFSAAFFWLKWLGAAYLFWLGLRALLASAPSAAAAARPAKSARRAFVEAFFVALSNPKALAFYAAFFPLFVAPDRPAGPRLLVLSATFLAVAAALDSGWALGASRARPFFARAGRWGTRIAGGVLIAAAALAGLRRA</sequence>
<feature type="transmembrane region" description="Helical" evidence="6">
    <location>
        <begin position="148"/>
        <end position="170"/>
    </location>
</feature>
<protein>
    <submittedName>
        <fullName evidence="7">Threonine/homoserine/homoserine lactone efflux protein</fullName>
    </submittedName>
</protein>
<evidence type="ECO:0000256" key="6">
    <source>
        <dbReference type="SAM" id="Phobius"/>
    </source>
</evidence>
<feature type="transmembrane region" description="Helical" evidence="6">
    <location>
        <begin position="81"/>
        <end position="100"/>
    </location>
</feature>
<dbReference type="InterPro" id="IPR001123">
    <property type="entry name" value="LeuE-type"/>
</dbReference>
<dbReference type="RefSeq" id="WP_200815196.1">
    <property type="nucleotide sequence ID" value="NZ_FZQA01000001.1"/>
</dbReference>
<dbReference type="Proteomes" id="UP000198346">
    <property type="component" value="Unassembled WGS sequence"/>
</dbReference>
<evidence type="ECO:0000256" key="4">
    <source>
        <dbReference type="ARBA" id="ARBA00022989"/>
    </source>
</evidence>
<organism evidence="7 8">
    <name type="scientific">Amphiplicatus metriothermophilus</name>
    <dbReference type="NCBI Taxonomy" id="1519374"/>
    <lineage>
        <taxon>Bacteria</taxon>
        <taxon>Pseudomonadati</taxon>
        <taxon>Pseudomonadota</taxon>
        <taxon>Alphaproteobacteria</taxon>
        <taxon>Parvularculales</taxon>
        <taxon>Parvularculaceae</taxon>
        <taxon>Amphiplicatus</taxon>
    </lineage>
</organism>
<dbReference type="AlphaFoldDB" id="A0A239PJ78"/>
<keyword evidence="2" id="KW-1003">Cell membrane</keyword>
<reference evidence="7 8" key="1">
    <citation type="submission" date="2017-07" db="EMBL/GenBank/DDBJ databases">
        <authorList>
            <person name="Sun Z.S."/>
            <person name="Albrecht U."/>
            <person name="Echele G."/>
            <person name="Lee C.C."/>
        </authorList>
    </citation>
    <scope>NUCLEOTIDE SEQUENCE [LARGE SCALE GENOMIC DNA]</scope>
    <source>
        <strain evidence="7 8">CGMCC 1.12710</strain>
    </source>
</reference>
<dbReference type="GO" id="GO:0015171">
    <property type="term" value="F:amino acid transmembrane transporter activity"/>
    <property type="evidence" value="ECO:0007669"/>
    <property type="project" value="TreeGrafter"/>
</dbReference>
<evidence type="ECO:0000256" key="2">
    <source>
        <dbReference type="ARBA" id="ARBA00022475"/>
    </source>
</evidence>
<dbReference type="PANTHER" id="PTHR30086:SF20">
    <property type="entry name" value="ARGININE EXPORTER PROTEIN ARGO-RELATED"/>
    <property type="match status" value="1"/>
</dbReference>
<keyword evidence="3 6" id="KW-0812">Transmembrane</keyword>
<accession>A0A239PJ78</accession>
<feature type="transmembrane region" description="Helical" evidence="6">
    <location>
        <begin position="6"/>
        <end position="29"/>
    </location>
</feature>
<keyword evidence="8" id="KW-1185">Reference proteome</keyword>
<evidence type="ECO:0000313" key="7">
    <source>
        <dbReference type="EMBL" id="SNT67851.1"/>
    </source>
</evidence>
<feature type="transmembrane region" description="Helical" evidence="6">
    <location>
        <begin position="50"/>
        <end position="75"/>
    </location>
</feature>
<dbReference type="EMBL" id="FZQA01000001">
    <property type="protein sequence ID" value="SNT67851.1"/>
    <property type="molecule type" value="Genomic_DNA"/>
</dbReference>
<proteinExistence type="predicted"/>
<evidence type="ECO:0000313" key="8">
    <source>
        <dbReference type="Proteomes" id="UP000198346"/>
    </source>
</evidence>
<evidence type="ECO:0000256" key="1">
    <source>
        <dbReference type="ARBA" id="ARBA00004651"/>
    </source>
</evidence>
<keyword evidence="5 6" id="KW-0472">Membrane</keyword>
<dbReference type="PIRSF" id="PIRSF006324">
    <property type="entry name" value="LeuE"/>
    <property type="match status" value="1"/>
</dbReference>
<comment type="subcellular location">
    <subcellularLocation>
        <location evidence="1">Cell membrane</location>
        <topology evidence="1">Multi-pass membrane protein</topology>
    </subcellularLocation>
</comment>
<keyword evidence="4 6" id="KW-1133">Transmembrane helix</keyword>
<name>A0A239PJ78_9PROT</name>
<dbReference type="Pfam" id="PF01810">
    <property type="entry name" value="LysE"/>
    <property type="match status" value="1"/>
</dbReference>
<evidence type="ECO:0000256" key="3">
    <source>
        <dbReference type="ARBA" id="ARBA00022692"/>
    </source>
</evidence>
<gene>
    <name evidence="7" type="ORF">SAMN06297382_0344</name>
</gene>
<feature type="transmembrane region" description="Helical" evidence="6">
    <location>
        <begin position="112"/>
        <end position="136"/>
    </location>
</feature>
<dbReference type="PANTHER" id="PTHR30086">
    <property type="entry name" value="ARGININE EXPORTER PROTEIN ARGO"/>
    <property type="match status" value="1"/>
</dbReference>
<dbReference type="GO" id="GO:0005886">
    <property type="term" value="C:plasma membrane"/>
    <property type="evidence" value="ECO:0007669"/>
    <property type="project" value="UniProtKB-SubCell"/>
</dbReference>
<evidence type="ECO:0000256" key="5">
    <source>
        <dbReference type="ARBA" id="ARBA00023136"/>
    </source>
</evidence>
<feature type="transmembrane region" description="Helical" evidence="6">
    <location>
        <begin position="182"/>
        <end position="200"/>
    </location>
</feature>